<keyword evidence="3" id="KW-1185">Reference proteome</keyword>
<dbReference type="SUPFAM" id="SSF81383">
    <property type="entry name" value="F-box domain"/>
    <property type="match status" value="1"/>
</dbReference>
<feature type="domain" description="F-box" evidence="1">
    <location>
        <begin position="10"/>
        <end position="51"/>
    </location>
</feature>
<dbReference type="Gene3D" id="1.20.1280.50">
    <property type="match status" value="1"/>
</dbReference>
<proteinExistence type="predicted"/>
<dbReference type="Pfam" id="PF12937">
    <property type="entry name" value="F-box-like"/>
    <property type="match status" value="1"/>
</dbReference>
<dbReference type="EMBL" id="BTGU01009409">
    <property type="protein sequence ID" value="GMN23811.1"/>
    <property type="molecule type" value="Genomic_DNA"/>
</dbReference>
<dbReference type="Proteomes" id="UP001187192">
    <property type="component" value="Unassembled WGS sequence"/>
</dbReference>
<organism evidence="2 3">
    <name type="scientific">Ficus carica</name>
    <name type="common">Common fig</name>
    <dbReference type="NCBI Taxonomy" id="3494"/>
    <lineage>
        <taxon>Eukaryota</taxon>
        <taxon>Viridiplantae</taxon>
        <taxon>Streptophyta</taxon>
        <taxon>Embryophyta</taxon>
        <taxon>Tracheophyta</taxon>
        <taxon>Spermatophyta</taxon>
        <taxon>Magnoliopsida</taxon>
        <taxon>eudicotyledons</taxon>
        <taxon>Gunneridae</taxon>
        <taxon>Pentapetalae</taxon>
        <taxon>rosids</taxon>
        <taxon>fabids</taxon>
        <taxon>Rosales</taxon>
        <taxon>Moraceae</taxon>
        <taxon>Ficeae</taxon>
        <taxon>Ficus</taxon>
    </lineage>
</organism>
<dbReference type="PANTHER" id="PTHR39741">
    <property type="entry name" value="F-BOX DOMAIN CONTAINING PROTEIN, EXPRESSED"/>
    <property type="match status" value="1"/>
</dbReference>
<protein>
    <recommendedName>
        <fullName evidence="1">F-box domain-containing protein</fullName>
    </recommendedName>
</protein>
<sequence length="199" mass="22505">MDLLSWLEYDMIIKILGFLEDPADLVRIGAVSQSWRHFVVENGLCKELCLRLFPQLSRVSHVVELKQHETEDHVGSSSNWMERESMIKDHRVYAFLARCCKSLDAKSCIQEAISASSTDNYPTESISNTLEAGDRVGWRASYWSSTGQNDSRVPETLTYKLVSDLCVITKISIQPFQGKSTTEVQASGTCPLHWWISAD</sequence>
<comment type="caution">
    <text evidence="2">The sequence shown here is derived from an EMBL/GenBank/DDBJ whole genome shotgun (WGS) entry which is preliminary data.</text>
</comment>
<dbReference type="InterPro" id="IPR001810">
    <property type="entry name" value="F-box_dom"/>
</dbReference>
<accession>A0AA87ZFM0</accession>
<gene>
    <name evidence="2" type="ORF">TIFTF001_051331</name>
</gene>
<dbReference type="PANTHER" id="PTHR39741:SF14">
    <property type="entry name" value="F-BOX DOMAIN-CONTAINING PROTEIN"/>
    <property type="match status" value="1"/>
</dbReference>
<name>A0AA87ZFM0_FICCA</name>
<dbReference type="InterPro" id="IPR036047">
    <property type="entry name" value="F-box-like_dom_sf"/>
</dbReference>
<evidence type="ECO:0000259" key="1">
    <source>
        <dbReference type="Pfam" id="PF12937"/>
    </source>
</evidence>
<reference evidence="2" key="1">
    <citation type="submission" date="2023-07" db="EMBL/GenBank/DDBJ databases">
        <title>draft genome sequence of fig (Ficus carica).</title>
        <authorList>
            <person name="Takahashi T."/>
            <person name="Nishimura K."/>
        </authorList>
    </citation>
    <scope>NUCLEOTIDE SEQUENCE</scope>
</reference>
<dbReference type="AlphaFoldDB" id="A0AA87ZFM0"/>
<evidence type="ECO:0000313" key="3">
    <source>
        <dbReference type="Proteomes" id="UP001187192"/>
    </source>
</evidence>
<dbReference type="InterPro" id="IPR055336">
    <property type="entry name" value="At4g00755-like"/>
</dbReference>
<evidence type="ECO:0000313" key="2">
    <source>
        <dbReference type="EMBL" id="GMN23811.1"/>
    </source>
</evidence>